<dbReference type="PROSITE" id="PS50112">
    <property type="entry name" value="PAS"/>
    <property type="match status" value="1"/>
</dbReference>
<evidence type="ECO:0000313" key="11">
    <source>
        <dbReference type="EMBL" id="PVY39805.1"/>
    </source>
</evidence>
<keyword evidence="12" id="KW-1185">Reference proteome</keyword>
<dbReference type="CDD" id="cd16922">
    <property type="entry name" value="HATPase_EvgS-ArcB-TorS-like"/>
    <property type="match status" value="1"/>
</dbReference>
<feature type="domain" description="Response regulatory" evidence="9">
    <location>
        <begin position="1015"/>
        <end position="1129"/>
    </location>
</feature>
<dbReference type="SMART" id="SM00387">
    <property type="entry name" value="HATPase_c"/>
    <property type="match status" value="1"/>
</dbReference>
<dbReference type="GO" id="GO:0006355">
    <property type="term" value="P:regulation of DNA-templated transcription"/>
    <property type="evidence" value="ECO:0007669"/>
    <property type="project" value="InterPro"/>
</dbReference>
<evidence type="ECO:0000256" key="3">
    <source>
        <dbReference type="ARBA" id="ARBA00022553"/>
    </source>
</evidence>
<comment type="catalytic activity">
    <reaction evidence="1">
        <text>ATP + protein L-histidine = ADP + protein N-phospho-L-histidine.</text>
        <dbReference type="EC" id="2.7.13.3"/>
    </reaction>
</comment>
<dbReference type="InterPro" id="IPR036097">
    <property type="entry name" value="HisK_dim/P_sf"/>
</dbReference>
<evidence type="ECO:0000313" key="12">
    <source>
        <dbReference type="Proteomes" id="UP000245959"/>
    </source>
</evidence>
<proteinExistence type="predicted"/>
<dbReference type="GO" id="GO:0000155">
    <property type="term" value="F:phosphorelay sensor kinase activity"/>
    <property type="evidence" value="ECO:0007669"/>
    <property type="project" value="InterPro"/>
</dbReference>
<dbReference type="NCBIfam" id="TIGR00229">
    <property type="entry name" value="sensory_box"/>
    <property type="match status" value="1"/>
</dbReference>
<keyword evidence="7" id="KW-1133">Transmembrane helix</keyword>
<dbReference type="FunFam" id="3.30.565.10:FF:000010">
    <property type="entry name" value="Sensor histidine kinase RcsC"/>
    <property type="match status" value="1"/>
</dbReference>
<dbReference type="SUPFAM" id="SSF47384">
    <property type="entry name" value="Homodimeric domain of signal transducing histidine kinase"/>
    <property type="match status" value="1"/>
</dbReference>
<keyword evidence="5" id="KW-0418">Kinase</keyword>
<dbReference type="InterPro" id="IPR036890">
    <property type="entry name" value="HATPase_C_sf"/>
</dbReference>
<dbReference type="GO" id="GO:0009927">
    <property type="term" value="F:histidine phosphotransfer kinase activity"/>
    <property type="evidence" value="ECO:0007669"/>
    <property type="project" value="TreeGrafter"/>
</dbReference>
<feature type="domain" description="PAS" evidence="10">
    <location>
        <begin position="375"/>
        <end position="441"/>
    </location>
</feature>
<dbReference type="InterPro" id="IPR001789">
    <property type="entry name" value="Sig_transdc_resp-reg_receiver"/>
</dbReference>
<dbReference type="InterPro" id="IPR013656">
    <property type="entry name" value="PAS_4"/>
</dbReference>
<dbReference type="OrthoDB" id="9796457at2"/>
<evidence type="ECO:0000256" key="4">
    <source>
        <dbReference type="ARBA" id="ARBA00022679"/>
    </source>
</evidence>
<dbReference type="InterPro" id="IPR035965">
    <property type="entry name" value="PAS-like_dom_sf"/>
</dbReference>
<dbReference type="InterPro" id="IPR000014">
    <property type="entry name" value="PAS"/>
</dbReference>
<dbReference type="SUPFAM" id="SSF55785">
    <property type="entry name" value="PYP-like sensor domain (PAS domain)"/>
    <property type="match status" value="2"/>
</dbReference>
<dbReference type="InterPro" id="IPR011006">
    <property type="entry name" value="CheY-like_superfamily"/>
</dbReference>
<evidence type="ECO:0000256" key="1">
    <source>
        <dbReference type="ARBA" id="ARBA00000085"/>
    </source>
</evidence>
<reference evidence="11 12" key="1">
    <citation type="submission" date="2018-04" db="EMBL/GenBank/DDBJ databases">
        <title>Genomic Encyclopedia of Type Strains, Phase IV (KMG-IV): sequencing the most valuable type-strain genomes for metagenomic binning, comparative biology and taxonomic classification.</title>
        <authorList>
            <person name="Goeker M."/>
        </authorList>
    </citation>
    <scope>NUCLEOTIDE SEQUENCE [LARGE SCALE GENOMIC DNA]</scope>
    <source>
        <strain evidence="11 12">DSM 14823</strain>
    </source>
</reference>
<dbReference type="Pfam" id="PF00072">
    <property type="entry name" value="Response_reg"/>
    <property type="match status" value="1"/>
</dbReference>
<evidence type="ECO:0000256" key="7">
    <source>
        <dbReference type="SAM" id="Phobius"/>
    </source>
</evidence>
<evidence type="ECO:0000256" key="5">
    <source>
        <dbReference type="ARBA" id="ARBA00022777"/>
    </source>
</evidence>
<dbReference type="InterPro" id="IPR003661">
    <property type="entry name" value="HisK_dim/P_dom"/>
</dbReference>
<dbReference type="SMART" id="SM00388">
    <property type="entry name" value="HisKA"/>
    <property type="match status" value="1"/>
</dbReference>
<organism evidence="11 12">
    <name type="scientific">Victivallis vadensis</name>
    <dbReference type="NCBI Taxonomy" id="172901"/>
    <lineage>
        <taxon>Bacteria</taxon>
        <taxon>Pseudomonadati</taxon>
        <taxon>Lentisphaerota</taxon>
        <taxon>Lentisphaeria</taxon>
        <taxon>Victivallales</taxon>
        <taxon>Victivallaceae</taxon>
        <taxon>Victivallis</taxon>
    </lineage>
</organism>
<keyword evidence="7" id="KW-0812">Transmembrane</keyword>
<dbReference type="Gene3D" id="3.30.565.10">
    <property type="entry name" value="Histidine kinase-like ATPase, C-terminal domain"/>
    <property type="match status" value="1"/>
</dbReference>
<dbReference type="PANTHER" id="PTHR43047">
    <property type="entry name" value="TWO-COMPONENT HISTIDINE PROTEIN KINASE"/>
    <property type="match status" value="1"/>
</dbReference>
<dbReference type="Pfam" id="PF00512">
    <property type="entry name" value="HisKA"/>
    <property type="match status" value="1"/>
</dbReference>
<protein>
    <recommendedName>
        <fullName evidence="2">histidine kinase</fullName>
        <ecNumber evidence="2">2.7.13.3</ecNumber>
    </recommendedName>
</protein>
<dbReference type="EC" id="2.7.13.3" evidence="2"/>
<dbReference type="InterPro" id="IPR013767">
    <property type="entry name" value="PAS_fold"/>
</dbReference>
<dbReference type="PRINTS" id="PR00344">
    <property type="entry name" value="BCTRLSENSOR"/>
</dbReference>
<sequence length="1131" mass="125302">MKKIVFAGMLLFGLLILLAGAEAEMRPKRVLLLRDFDANYRWPTLLSDRILDYYREEPEARAPIVTSVSLGGRNKESGEQFRFLVLDDLKKKRYDLVICLTQSAADLLYRYREELPEELDIVLGDCSDLQTIRRFGNATGVLRRYNLEANIQFGLKLFPETERILVAVSGDDETGRLVEETRRSLAGKGLPPVEFVAGTQITGAELIGKMKALPERSFAVISNWIEKESGEYSSAPFLLSRVRQVYPGPVLSPVDTTLGSGLLGGVMFLHQDYAREICMAVDRCLAGESPGHIPVSSCEPVPVVDAREAARLGVPLDSLTAATRIIHAPPPFLDRAGIRLLFLLLTALVVVALVAEVLRRQRNRYAALNRRKLALLNAITDGIIETDADGVVLDMNPAAEAVTGISLKEAAGMSVEMLLPLFSSKDHAPLPSLVAEALHSDRLVSAGEHAELRRRDGGRFHVSLSAVRLCRKKTDSTCSVLLVLRDTTAEYRQKRELAMRNGMLELAARISGLSCFICRSDGTGIELARYQPIWPKEDGRPVPPEKFMFAEDAEELRRAWQELRSNRRKEVSLSFRSNYYGETRYYSMRVVPSKDFYSTGHRRYFGILQDFTHVRMNEQKYQNTWSLLQLILDNLPCGIFVKNPDDGGRYVLCNRMFGSIVGVDSRAIAGKTDWELFKAAGEAARFSADDREVIETGASIDKTELYTGADGVVRTSRTIKSRLIQQDGSRLLVGLSIDIFRQVEVERKLSRALEQARLAAQAKSTFLATMSHEIRTPLNAVIGLSDLLRSPRISDAQRVAFSEAINTSGKALLQLINDVLDLSKIEAMKMELRPGPVSLTQLLSEVHQIFAQSAADKGLEFEFVPPEPEPPKLLLDEVRVRQVLLNLIGNAVKFTTRGFVKLECALGFNRTPDCEVLITVADSGVGIDPEFMAHLFEPFRQAVNADSRSFEGGSGLGLAISKRLIEQMNGTLDVESSLGVGTTFTVRLHRVPIVEEQPEEPPPPPVPVGEFPGVEVLVVDDAEVNCMVLESVLKRLGCSVRTAFSVDEALEKVARKHPDLVMTDLWMPDRNGADLARALKQDPATADIPVLLVTADTEMTGDADDTQFSTVIYKPINIARISAALKNTLNR</sequence>
<dbReference type="Pfam" id="PF08448">
    <property type="entry name" value="PAS_4"/>
    <property type="match status" value="1"/>
</dbReference>
<dbReference type="PROSITE" id="PS50110">
    <property type="entry name" value="RESPONSE_REGULATORY"/>
    <property type="match status" value="1"/>
</dbReference>
<gene>
    <name evidence="11" type="ORF">C8D82_11946</name>
</gene>
<dbReference type="SMART" id="SM00448">
    <property type="entry name" value="REC"/>
    <property type="match status" value="1"/>
</dbReference>
<dbReference type="AlphaFoldDB" id="A0A2U1ATR4"/>
<dbReference type="InterPro" id="IPR005467">
    <property type="entry name" value="His_kinase_dom"/>
</dbReference>
<dbReference type="InterPro" id="IPR003594">
    <property type="entry name" value="HATPase_dom"/>
</dbReference>
<dbReference type="CDD" id="cd00082">
    <property type="entry name" value="HisKA"/>
    <property type="match status" value="1"/>
</dbReference>
<feature type="transmembrane region" description="Helical" evidence="7">
    <location>
        <begin position="336"/>
        <end position="355"/>
    </location>
</feature>
<dbReference type="Pfam" id="PF00989">
    <property type="entry name" value="PAS"/>
    <property type="match status" value="1"/>
</dbReference>
<dbReference type="Gene3D" id="1.10.287.130">
    <property type="match status" value="1"/>
</dbReference>
<feature type="domain" description="Histidine kinase" evidence="8">
    <location>
        <begin position="769"/>
        <end position="992"/>
    </location>
</feature>
<dbReference type="PANTHER" id="PTHR43047:SF72">
    <property type="entry name" value="OSMOSENSING HISTIDINE PROTEIN KINASE SLN1"/>
    <property type="match status" value="1"/>
</dbReference>
<dbReference type="Proteomes" id="UP000245959">
    <property type="component" value="Unassembled WGS sequence"/>
</dbReference>
<comment type="caution">
    <text evidence="11">The sequence shown here is derived from an EMBL/GenBank/DDBJ whole genome shotgun (WGS) entry which is preliminary data.</text>
</comment>
<feature type="modified residue" description="4-aspartylphosphate" evidence="6">
    <location>
        <position position="1064"/>
    </location>
</feature>
<dbReference type="GeneID" id="78295862"/>
<evidence type="ECO:0000259" key="8">
    <source>
        <dbReference type="PROSITE" id="PS50109"/>
    </source>
</evidence>
<dbReference type="GO" id="GO:0005886">
    <property type="term" value="C:plasma membrane"/>
    <property type="evidence" value="ECO:0007669"/>
    <property type="project" value="TreeGrafter"/>
</dbReference>
<dbReference type="CDD" id="cd00130">
    <property type="entry name" value="PAS"/>
    <property type="match status" value="1"/>
</dbReference>
<dbReference type="Gene3D" id="3.30.450.20">
    <property type="entry name" value="PAS domain"/>
    <property type="match status" value="2"/>
</dbReference>
<evidence type="ECO:0000259" key="10">
    <source>
        <dbReference type="PROSITE" id="PS50112"/>
    </source>
</evidence>
<dbReference type="SUPFAM" id="SSF52172">
    <property type="entry name" value="CheY-like"/>
    <property type="match status" value="1"/>
</dbReference>
<evidence type="ECO:0000259" key="9">
    <source>
        <dbReference type="PROSITE" id="PS50110"/>
    </source>
</evidence>
<evidence type="ECO:0000256" key="6">
    <source>
        <dbReference type="PROSITE-ProRule" id="PRU00169"/>
    </source>
</evidence>
<dbReference type="SMART" id="SM00091">
    <property type="entry name" value="PAS"/>
    <property type="match status" value="2"/>
</dbReference>
<dbReference type="PROSITE" id="PS50109">
    <property type="entry name" value="HIS_KIN"/>
    <property type="match status" value="1"/>
</dbReference>
<evidence type="ECO:0000256" key="2">
    <source>
        <dbReference type="ARBA" id="ARBA00012438"/>
    </source>
</evidence>
<keyword evidence="4" id="KW-0808">Transferase</keyword>
<dbReference type="RefSeq" id="WP_116884571.1">
    <property type="nucleotide sequence ID" value="NZ_CABMMC010000007.1"/>
</dbReference>
<dbReference type="Gene3D" id="3.40.50.2300">
    <property type="match status" value="3"/>
</dbReference>
<accession>A0A2U1ATR4</accession>
<name>A0A2U1ATR4_9BACT</name>
<dbReference type="InterPro" id="IPR004358">
    <property type="entry name" value="Sig_transdc_His_kin-like_C"/>
</dbReference>
<keyword evidence="3 6" id="KW-0597">Phosphoprotein</keyword>
<keyword evidence="7" id="KW-0472">Membrane</keyword>
<dbReference type="SUPFAM" id="SSF55874">
    <property type="entry name" value="ATPase domain of HSP90 chaperone/DNA topoisomerase II/histidine kinase"/>
    <property type="match status" value="1"/>
</dbReference>
<dbReference type="EMBL" id="QEKH01000019">
    <property type="protein sequence ID" value="PVY39805.1"/>
    <property type="molecule type" value="Genomic_DNA"/>
</dbReference>
<dbReference type="Pfam" id="PF02518">
    <property type="entry name" value="HATPase_c"/>
    <property type="match status" value="1"/>
</dbReference>